<evidence type="ECO:0000256" key="5">
    <source>
        <dbReference type="ARBA" id="ARBA00022692"/>
    </source>
</evidence>
<protein>
    <submittedName>
        <fullName evidence="11">Glycosyltransferase</fullName>
        <ecNumber evidence="11">2.4.-.-</ecNumber>
    </submittedName>
</protein>
<keyword evidence="2" id="KW-1003">Cell membrane</keyword>
<dbReference type="InterPro" id="IPR028098">
    <property type="entry name" value="Glyco_trans_4-like_N"/>
</dbReference>
<evidence type="ECO:0000256" key="2">
    <source>
        <dbReference type="ARBA" id="ARBA00022475"/>
    </source>
</evidence>
<keyword evidence="4 11" id="KW-0808">Transferase</keyword>
<evidence type="ECO:0000313" key="11">
    <source>
        <dbReference type="EMBL" id="MDA0182642.1"/>
    </source>
</evidence>
<feature type="domain" description="Glycosyl transferase family 1" evidence="9">
    <location>
        <begin position="183"/>
        <end position="341"/>
    </location>
</feature>
<evidence type="ECO:0000256" key="1">
    <source>
        <dbReference type="ARBA" id="ARBA00004651"/>
    </source>
</evidence>
<dbReference type="InterPro" id="IPR002797">
    <property type="entry name" value="Polysacc_synth"/>
</dbReference>
<keyword evidence="6 8" id="KW-1133">Transmembrane helix</keyword>
<keyword evidence="7 8" id="KW-0472">Membrane</keyword>
<feature type="transmembrane region" description="Helical" evidence="8">
    <location>
        <begin position="731"/>
        <end position="751"/>
    </location>
</feature>
<feature type="transmembrane region" description="Helical" evidence="8">
    <location>
        <begin position="757"/>
        <end position="778"/>
    </location>
</feature>
<evidence type="ECO:0000256" key="4">
    <source>
        <dbReference type="ARBA" id="ARBA00022679"/>
    </source>
</evidence>
<reference evidence="11" key="1">
    <citation type="submission" date="2022-10" db="EMBL/GenBank/DDBJ databases">
        <title>The WGS of Solirubrobacter phytolaccae KCTC 29190.</title>
        <authorList>
            <person name="Jiang Z."/>
        </authorList>
    </citation>
    <scope>NUCLEOTIDE SEQUENCE</scope>
    <source>
        <strain evidence="11">KCTC 29190</strain>
    </source>
</reference>
<dbReference type="Pfam" id="PF13439">
    <property type="entry name" value="Glyco_transf_4"/>
    <property type="match status" value="1"/>
</dbReference>
<feature type="transmembrane region" description="Helical" evidence="8">
    <location>
        <begin position="665"/>
        <end position="683"/>
    </location>
</feature>
<evidence type="ECO:0000259" key="10">
    <source>
        <dbReference type="Pfam" id="PF13439"/>
    </source>
</evidence>
<evidence type="ECO:0000259" key="9">
    <source>
        <dbReference type="Pfam" id="PF00534"/>
    </source>
</evidence>
<dbReference type="EC" id="2.4.-.-" evidence="11"/>
<feature type="transmembrane region" description="Helical" evidence="8">
    <location>
        <begin position="703"/>
        <end position="724"/>
    </location>
</feature>
<dbReference type="InterPro" id="IPR050833">
    <property type="entry name" value="Poly_Biosynth_Transport"/>
</dbReference>
<evidence type="ECO:0000256" key="6">
    <source>
        <dbReference type="ARBA" id="ARBA00022989"/>
    </source>
</evidence>
<dbReference type="CDD" id="cd03801">
    <property type="entry name" value="GT4_PimA-like"/>
    <property type="match status" value="1"/>
</dbReference>
<evidence type="ECO:0000313" key="12">
    <source>
        <dbReference type="Proteomes" id="UP001147653"/>
    </source>
</evidence>
<dbReference type="Pfam" id="PF01943">
    <property type="entry name" value="Polysacc_synt"/>
    <property type="match status" value="1"/>
</dbReference>
<dbReference type="PANTHER" id="PTHR30250">
    <property type="entry name" value="PST FAMILY PREDICTED COLANIC ACID TRANSPORTER"/>
    <property type="match status" value="1"/>
</dbReference>
<dbReference type="Gene3D" id="3.40.50.2000">
    <property type="entry name" value="Glycogen Phosphorylase B"/>
    <property type="match status" value="2"/>
</dbReference>
<feature type="transmembrane region" description="Helical" evidence="8">
    <location>
        <begin position="623"/>
        <end position="645"/>
    </location>
</feature>
<accession>A0A9X3SGP5</accession>
<feature type="transmembrane region" description="Helical" evidence="8">
    <location>
        <begin position="457"/>
        <end position="477"/>
    </location>
</feature>
<organism evidence="11 12">
    <name type="scientific">Solirubrobacter phytolaccae</name>
    <dbReference type="NCBI Taxonomy" id="1404360"/>
    <lineage>
        <taxon>Bacteria</taxon>
        <taxon>Bacillati</taxon>
        <taxon>Actinomycetota</taxon>
        <taxon>Thermoleophilia</taxon>
        <taxon>Solirubrobacterales</taxon>
        <taxon>Solirubrobacteraceae</taxon>
        <taxon>Solirubrobacter</taxon>
    </lineage>
</organism>
<dbReference type="GO" id="GO:0005886">
    <property type="term" value="C:plasma membrane"/>
    <property type="evidence" value="ECO:0007669"/>
    <property type="project" value="UniProtKB-SubCell"/>
</dbReference>
<keyword evidence="3 11" id="KW-0328">Glycosyltransferase</keyword>
<evidence type="ECO:0000256" key="8">
    <source>
        <dbReference type="SAM" id="Phobius"/>
    </source>
</evidence>
<comment type="caution">
    <text evidence="11">The sequence shown here is derived from an EMBL/GenBank/DDBJ whole genome shotgun (WGS) entry which is preliminary data.</text>
</comment>
<keyword evidence="5 8" id="KW-0812">Transmembrane</keyword>
<feature type="transmembrane region" description="Helical" evidence="8">
    <location>
        <begin position="586"/>
        <end position="603"/>
    </location>
</feature>
<feature type="domain" description="Glycosyltransferase subfamily 4-like N-terminal" evidence="10">
    <location>
        <begin position="25"/>
        <end position="178"/>
    </location>
</feature>
<evidence type="ECO:0000256" key="7">
    <source>
        <dbReference type="ARBA" id="ARBA00023136"/>
    </source>
</evidence>
<dbReference type="GO" id="GO:0016757">
    <property type="term" value="F:glycosyltransferase activity"/>
    <property type="evidence" value="ECO:0007669"/>
    <property type="project" value="UniProtKB-KW"/>
</dbReference>
<comment type="subcellular location">
    <subcellularLocation>
        <location evidence="1">Cell membrane</location>
        <topology evidence="1">Multi-pass membrane protein</topology>
    </subcellularLocation>
</comment>
<dbReference type="Proteomes" id="UP001147653">
    <property type="component" value="Unassembled WGS sequence"/>
</dbReference>
<name>A0A9X3SGP5_9ACTN</name>
<dbReference type="PANTHER" id="PTHR30250:SF11">
    <property type="entry name" value="O-ANTIGEN TRANSPORTER-RELATED"/>
    <property type="match status" value="1"/>
</dbReference>
<evidence type="ECO:0000256" key="3">
    <source>
        <dbReference type="ARBA" id="ARBA00022676"/>
    </source>
</evidence>
<dbReference type="InterPro" id="IPR001296">
    <property type="entry name" value="Glyco_trans_1"/>
</dbReference>
<feature type="transmembrane region" description="Helical" evidence="8">
    <location>
        <begin position="381"/>
        <end position="402"/>
    </location>
</feature>
<feature type="transmembrane region" description="Helical" evidence="8">
    <location>
        <begin position="547"/>
        <end position="566"/>
    </location>
</feature>
<dbReference type="Pfam" id="PF00534">
    <property type="entry name" value="Glycos_transf_1"/>
    <property type="match status" value="1"/>
</dbReference>
<feature type="transmembrane region" description="Helical" evidence="8">
    <location>
        <begin position="489"/>
        <end position="507"/>
    </location>
</feature>
<dbReference type="RefSeq" id="WP_270027016.1">
    <property type="nucleotide sequence ID" value="NZ_JAPDDP010000039.1"/>
</dbReference>
<sequence length="787" mass="82952">MAHILLLTDRDWTHPQGGGTGANLFGQVAYWLEWGHTVTVVAGTYPGAERVSTPAEGLELHHMGSRRSVFARAAWAVRRGLAKDADVVLEVVNGIAFLTPLWLSGKPRVTLVHHIHRDHYVTELGRVGAVAALVLETLPLKLLYGGSSPFLTISESAKTDIVALGVPAEDVHVGYLGVVPFDQELPARSETPRLLYLGRLKRYKRIELLLDVLEGIPGAVLDVAGEGDHRPDLEAEIARRGLADRVILHGHVSEDLKAELYAQAWVNLTASSAEGWCLTVMEAATCGTPSAALAVGGLPESIVDGETGLLAEDVDGLVANVQRLVEEPGLRERMGAAAQERAARFTWERTARETLDVLDAAREREPVKVRTQLSRSETLKAAGMAAATMANNALAVIFTVLFARLLGAEDYGSLAAVVSTFVILAVPGSALQVAVAREIALGRLGSEDRLAATLAVWRRRLLVGGVVLTAAAVVFRQPIADLISVPEEWAAAATAPTAVLWLLLSVERGALQGVHAYKPVAWSIVLEAFGRLVFGLVLVGAGMGVTGAYLGTPLSLLATALGLWWVSRGRFGSAKDGFAARRLWDLVGGAWPAVVALFLIAVLQNVDVIMVKRQIGGDEAGAYAAAAVAAKAVVWLAIGIGLYLLPEATRAARHGQDPRPVLARALGVVAVVAVPMLIVYGIAPETVLRLAFGPETVVAADALFVLGCAMTLLAVGYLGVQYMLALGRVSFLPALAAVALAEIALLGGLGIESLVTFAAIVLGLQAAAALSVLAIGLLPGRRRVAVD</sequence>
<proteinExistence type="predicted"/>
<feature type="transmembrane region" description="Helical" evidence="8">
    <location>
        <begin position="414"/>
        <end position="436"/>
    </location>
</feature>
<keyword evidence="12" id="KW-1185">Reference proteome</keyword>
<feature type="transmembrane region" description="Helical" evidence="8">
    <location>
        <begin position="519"/>
        <end position="541"/>
    </location>
</feature>
<gene>
    <name evidence="11" type="ORF">OJ997_20190</name>
</gene>
<dbReference type="AlphaFoldDB" id="A0A9X3SGP5"/>
<dbReference type="EMBL" id="JAPDDP010000039">
    <property type="protein sequence ID" value="MDA0182642.1"/>
    <property type="molecule type" value="Genomic_DNA"/>
</dbReference>
<dbReference type="SUPFAM" id="SSF53756">
    <property type="entry name" value="UDP-Glycosyltransferase/glycogen phosphorylase"/>
    <property type="match status" value="1"/>
</dbReference>